<dbReference type="CDD" id="cd03364">
    <property type="entry name" value="TOPRIM_DnaG_primases"/>
    <property type="match status" value="1"/>
</dbReference>
<keyword evidence="4" id="KW-1185">Reference proteome</keyword>
<dbReference type="SUPFAM" id="SSF56731">
    <property type="entry name" value="DNA primase core"/>
    <property type="match status" value="1"/>
</dbReference>
<dbReference type="RefSeq" id="WP_306827836.1">
    <property type="nucleotide sequence ID" value="NZ_JAUSRA010000001.1"/>
</dbReference>
<dbReference type="InterPro" id="IPR050219">
    <property type="entry name" value="DnaG_primase"/>
</dbReference>
<sequence>MSVPPPGRLIAAHEEAAGFYGRQLPGALPALRYLNSRDIIAATAHRAPWTLGYAPGGWTALRDHLHERGYTDAELLAAGLVTTARTGNVIDIFRERVMFPIRRTDDGAVIAFTGRDVSDWPGAPKYRNTVTTPIYRKRDHLYGLAELTARDLPPAAVFVVEGPADVVALARLGTSTGPCAAVAPCGTALTAEQVAALREAVPAGTPLVLALDADYAGRTATDRAYELLRDWPGPLEAVALPAATDPAELVVRGRDAAEHFLEHHRQPLADLLISQRLTRHRLDEVPGQIAALRHVAPLVADTAARDTAHASALCADLAERLRLDPLTVLEAVYPTPEEPPPQPAARQRETFAVGLTRLPDARLPGVEYAYHCPPDRSAAVRVHHDPSTGITAWVLTEGLTDAPADRVAAHLAADIAARTAPSIGARNAIELARTAVNARFSRPGIEQGDAMIAVLTSASATSTRRLTVAWAGKITAYGATTRSFTTLTGHPTADPTATVRSGSIRVNYIDRPYTQIAISGHGCVHLPAASIRELVEGRPPDLALEELQRAAPSANMVVVRIRATAPQVAAQGRNATTSRGPAPALPAVPHRRTADGHGLNPAATQHR</sequence>
<proteinExistence type="predicted"/>
<dbReference type="PANTHER" id="PTHR30313">
    <property type="entry name" value="DNA PRIMASE"/>
    <property type="match status" value="1"/>
</dbReference>
<dbReference type="InterPro" id="IPR034151">
    <property type="entry name" value="TOPRIM_DnaG_bac"/>
</dbReference>
<evidence type="ECO:0000259" key="2">
    <source>
        <dbReference type="PROSITE" id="PS50880"/>
    </source>
</evidence>
<dbReference type="InterPro" id="IPR006171">
    <property type="entry name" value="TOPRIM_dom"/>
</dbReference>
<gene>
    <name evidence="3" type="ORF">J2S43_001462</name>
</gene>
<protein>
    <submittedName>
        <fullName evidence="3">DNA primase catalytic core</fullName>
    </submittedName>
</protein>
<name>A0ABT9MNE5_9ACTN</name>
<evidence type="ECO:0000313" key="4">
    <source>
        <dbReference type="Proteomes" id="UP001240984"/>
    </source>
</evidence>
<dbReference type="Pfam" id="PF13155">
    <property type="entry name" value="Toprim_2"/>
    <property type="match status" value="1"/>
</dbReference>
<comment type="caution">
    <text evidence="3">The sequence shown here is derived from an EMBL/GenBank/DDBJ whole genome shotgun (WGS) entry which is preliminary data.</text>
</comment>
<organism evidence="3 4">
    <name type="scientific">Catenuloplanes nepalensis</name>
    <dbReference type="NCBI Taxonomy" id="587533"/>
    <lineage>
        <taxon>Bacteria</taxon>
        <taxon>Bacillati</taxon>
        <taxon>Actinomycetota</taxon>
        <taxon>Actinomycetes</taxon>
        <taxon>Micromonosporales</taxon>
        <taxon>Micromonosporaceae</taxon>
        <taxon>Catenuloplanes</taxon>
    </lineage>
</organism>
<feature type="domain" description="Toprim" evidence="2">
    <location>
        <begin position="155"/>
        <end position="243"/>
    </location>
</feature>
<reference evidence="3 4" key="1">
    <citation type="submission" date="2023-07" db="EMBL/GenBank/DDBJ databases">
        <title>Sequencing the genomes of 1000 actinobacteria strains.</title>
        <authorList>
            <person name="Klenk H.-P."/>
        </authorList>
    </citation>
    <scope>NUCLEOTIDE SEQUENCE [LARGE SCALE GENOMIC DNA]</scope>
    <source>
        <strain evidence="3 4">DSM 44710</strain>
    </source>
</reference>
<feature type="region of interest" description="Disordered" evidence="1">
    <location>
        <begin position="567"/>
        <end position="607"/>
    </location>
</feature>
<accession>A0ABT9MNE5</accession>
<dbReference type="EMBL" id="JAUSRA010000001">
    <property type="protein sequence ID" value="MDP9792950.1"/>
    <property type="molecule type" value="Genomic_DNA"/>
</dbReference>
<dbReference type="Proteomes" id="UP001240984">
    <property type="component" value="Unassembled WGS sequence"/>
</dbReference>
<evidence type="ECO:0000256" key="1">
    <source>
        <dbReference type="SAM" id="MobiDB-lite"/>
    </source>
</evidence>
<dbReference type="PROSITE" id="PS50880">
    <property type="entry name" value="TOPRIM"/>
    <property type="match status" value="1"/>
</dbReference>
<dbReference type="Pfam" id="PF08275">
    <property type="entry name" value="DNAG_N"/>
    <property type="match status" value="1"/>
</dbReference>
<evidence type="ECO:0000313" key="3">
    <source>
        <dbReference type="EMBL" id="MDP9792950.1"/>
    </source>
</evidence>
<dbReference type="SMART" id="SM00493">
    <property type="entry name" value="TOPRIM"/>
    <property type="match status" value="1"/>
</dbReference>
<dbReference type="PANTHER" id="PTHR30313:SF2">
    <property type="entry name" value="DNA PRIMASE"/>
    <property type="match status" value="1"/>
</dbReference>
<dbReference type="InterPro" id="IPR037068">
    <property type="entry name" value="DNA_primase_core_N_sf"/>
</dbReference>
<dbReference type="InterPro" id="IPR013264">
    <property type="entry name" value="DNAG_N"/>
</dbReference>
<dbReference type="Gene3D" id="3.90.980.10">
    <property type="entry name" value="DNA primase, catalytic core, N-terminal domain"/>
    <property type="match status" value="1"/>
</dbReference>
<dbReference type="Gene3D" id="3.40.1360.10">
    <property type="match status" value="1"/>
</dbReference>